<evidence type="ECO:0000256" key="1">
    <source>
        <dbReference type="ARBA" id="ARBA00004651"/>
    </source>
</evidence>
<name>A0A919NA46_9ACTN</name>
<keyword evidence="5 8" id="KW-1133">Transmembrane helix</keyword>
<feature type="transmembrane region" description="Helical" evidence="8">
    <location>
        <begin position="204"/>
        <end position="221"/>
    </location>
</feature>
<feature type="transmembrane region" description="Helical" evidence="8">
    <location>
        <begin position="307"/>
        <end position="328"/>
    </location>
</feature>
<comment type="subcellular location">
    <subcellularLocation>
        <location evidence="1">Cell membrane</location>
        <topology evidence="1">Multi-pass membrane protein</topology>
    </subcellularLocation>
</comment>
<feature type="transmembrane region" description="Helical" evidence="8">
    <location>
        <begin position="142"/>
        <end position="162"/>
    </location>
</feature>
<feature type="transmembrane region" description="Helical" evidence="8">
    <location>
        <begin position="476"/>
        <end position="498"/>
    </location>
</feature>
<feature type="region of interest" description="Disordered" evidence="7">
    <location>
        <begin position="504"/>
        <end position="529"/>
    </location>
</feature>
<feature type="transmembrane region" description="Helical" evidence="8">
    <location>
        <begin position="360"/>
        <end position="386"/>
    </location>
</feature>
<dbReference type="InterPro" id="IPR020846">
    <property type="entry name" value="MFS_dom"/>
</dbReference>
<feature type="transmembrane region" description="Helical" evidence="8">
    <location>
        <begin position="52"/>
        <end position="72"/>
    </location>
</feature>
<gene>
    <name evidence="10" type="ORF">Asi03nite_45780</name>
</gene>
<feature type="transmembrane region" description="Helical" evidence="8">
    <location>
        <begin position="108"/>
        <end position="130"/>
    </location>
</feature>
<dbReference type="InterPro" id="IPR011701">
    <property type="entry name" value="MFS"/>
</dbReference>
<keyword evidence="4 8" id="KW-0812">Transmembrane</keyword>
<dbReference type="RefSeq" id="WP_203682459.1">
    <property type="nucleotide sequence ID" value="NZ_BOMW01000044.1"/>
</dbReference>
<feature type="domain" description="Major facilitator superfamily (MFS) profile" evidence="9">
    <location>
        <begin position="18"/>
        <end position="502"/>
    </location>
</feature>
<evidence type="ECO:0000256" key="7">
    <source>
        <dbReference type="SAM" id="MobiDB-lite"/>
    </source>
</evidence>
<accession>A0A919NA46</accession>
<proteinExistence type="predicted"/>
<dbReference type="Gene3D" id="1.20.1250.20">
    <property type="entry name" value="MFS general substrate transporter like domains"/>
    <property type="match status" value="1"/>
</dbReference>
<comment type="caution">
    <text evidence="10">The sequence shown here is derived from an EMBL/GenBank/DDBJ whole genome shotgun (WGS) entry which is preliminary data.</text>
</comment>
<feature type="transmembrane region" description="Helical" evidence="8">
    <location>
        <begin position="168"/>
        <end position="192"/>
    </location>
</feature>
<keyword evidence="6 8" id="KW-0472">Membrane</keyword>
<feature type="compositionally biased region" description="Low complexity" evidence="7">
    <location>
        <begin position="504"/>
        <end position="519"/>
    </location>
</feature>
<evidence type="ECO:0000313" key="10">
    <source>
        <dbReference type="EMBL" id="GIF07040.1"/>
    </source>
</evidence>
<keyword evidence="2" id="KW-0813">Transport</keyword>
<dbReference type="CDD" id="cd17321">
    <property type="entry name" value="MFS_MMR_MDR_like"/>
    <property type="match status" value="1"/>
</dbReference>
<dbReference type="Proteomes" id="UP000629619">
    <property type="component" value="Unassembled WGS sequence"/>
</dbReference>
<protein>
    <submittedName>
        <fullName evidence="10">MFS transporter</fullName>
    </submittedName>
</protein>
<sequence length="529" mass="54542">MDATAAIPTRAGRREFIGLAVLALPTILVSMDISVLYLALPHLSGDLGASSVQQLWITDIYGFMLAGLLVTMGNLGDRIGRKRLLLFGAAGFAVASVIAAYADNAATLIAARALLGVAGSTLMPSIMALISAMFRDPQQHTMAITVWMSCFLGGTALGPIIGGLLLGSFWWGAVFLVAVPIMVLVLALGPALLPEFRNEQAGRLDPLSIVLSLAAILPAVYGLKQITRTGADALTILAIVVGLVCGVLFVRRQNRLTDPLLDLRLFHHKIFRSALLLTMCAGLVAGNQLFVYLYLQSVQQLSPVVTALWLLPSAISMIIIMQLTPLLIRRIRPAYVIAGGVVLAAVGYLMLTQLGSSGNLALVVAALVVTNLGTGPMGSMCAALAMQSAPPERAGSAAAMTSTAGELGIAVSVAVIGSIGNALYTHQFRTPGGLSAEQAAASRESVAGAMESAKALPGDQATVLLHNAFDAITTSLHGTAIASAAVMVGAAVLAFTTLRELPSSGGSAAPAAEPEAEVGTADPVTRAAH</sequence>
<feature type="transmembrane region" description="Helical" evidence="8">
    <location>
        <begin position="233"/>
        <end position="250"/>
    </location>
</feature>
<reference evidence="10" key="1">
    <citation type="submission" date="2021-01" db="EMBL/GenBank/DDBJ databases">
        <title>Whole genome shotgun sequence of Actinoplanes siamensis NBRC 109076.</title>
        <authorList>
            <person name="Komaki H."/>
            <person name="Tamura T."/>
        </authorList>
    </citation>
    <scope>NUCLEOTIDE SEQUENCE</scope>
    <source>
        <strain evidence="10">NBRC 109076</strain>
    </source>
</reference>
<evidence type="ECO:0000259" key="9">
    <source>
        <dbReference type="PROSITE" id="PS50850"/>
    </source>
</evidence>
<evidence type="ECO:0000256" key="2">
    <source>
        <dbReference type="ARBA" id="ARBA00022448"/>
    </source>
</evidence>
<dbReference type="PROSITE" id="PS50850">
    <property type="entry name" value="MFS"/>
    <property type="match status" value="1"/>
</dbReference>
<dbReference type="GO" id="GO:0005886">
    <property type="term" value="C:plasma membrane"/>
    <property type="evidence" value="ECO:0007669"/>
    <property type="project" value="UniProtKB-SubCell"/>
</dbReference>
<dbReference type="SUPFAM" id="SSF103473">
    <property type="entry name" value="MFS general substrate transporter"/>
    <property type="match status" value="1"/>
</dbReference>
<dbReference type="EMBL" id="BOMW01000044">
    <property type="protein sequence ID" value="GIF07040.1"/>
    <property type="molecule type" value="Genomic_DNA"/>
</dbReference>
<feature type="transmembrane region" description="Helical" evidence="8">
    <location>
        <begin position="407"/>
        <end position="424"/>
    </location>
</feature>
<dbReference type="InterPro" id="IPR036259">
    <property type="entry name" value="MFS_trans_sf"/>
</dbReference>
<feature type="transmembrane region" description="Helical" evidence="8">
    <location>
        <begin position="270"/>
        <end position="295"/>
    </location>
</feature>
<keyword evidence="3" id="KW-1003">Cell membrane</keyword>
<dbReference type="PANTHER" id="PTHR42718:SF47">
    <property type="entry name" value="METHYL VIOLOGEN RESISTANCE PROTEIN SMVA"/>
    <property type="match status" value="1"/>
</dbReference>
<keyword evidence="11" id="KW-1185">Reference proteome</keyword>
<evidence type="ECO:0000256" key="6">
    <source>
        <dbReference type="ARBA" id="ARBA00023136"/>
    </source>
</evidence>
<dbReference type="PRINTS" id="PR01036">
    <property type="entry name" value="TCRTETB"/>
</dbReference>
<evidence type="ECO:0000256" key="5">
    <source>
        <dbReference type="ARBA" id="ARBA00022989"/>
    </source>
</evidence>
<evidence type="ECO:0000256" key="4">
    <source>
        <dbReference type="ARBA" id="ARBA00022692"/>
    </source>
</evidence>
<feature type="transmembrane region" description="Helical" evidence="8">
    <location>
        <begin position="84"/>
        <end position="102"/>
    </location>
</feature>
<feature type="transmembrane region" description="Helical" evidence="8">
    <location>
        <begin position="16"/>
        <end position="40"/>
    </location>
</feature>
<dbReference type="GO" id="GO:0022857">
    <property type="term" value="F:transmembrane transporter activity"/>
    <property type="evidence" value="ECO:0007669"/>
    <property type="project" value="InterPro"/>
</dbReference>
<dbReference type="PANTHER" id="PTHR42718">
    <property type="entry name" value="MAJOR FACILITATOR SUPERFAMILY MULTIDRUG TRANSPORTER MFSC"/>
    <property type="match status" value="1"/>
</dbReference>
<evidence type="ECO:0000313" key="11">
    <source>
        <dbReference type="Proteomes" id="UP000629619"/>
    </source>
</evidence>
<dbReference type="Pfam" id="PF07690">
    <property type="entry name" value="MFS_1"/>
    <property type="match status" value="1"/>
</dbReference>
<feature type="transmembrane region" description="Helical" evidence="8">
    <location>
        <begin position="335"/>
        <end position="354"/>
    </location>
</feature>
<organism evidence="10 11">
    <name type="scientific">Actinoplanes siamensis</name>
    <dbReference type="NCBI Taxonomy" id="1223317"/>
    <lineage>
        <taxon>Bacteria</taxon>
        <taxon>Bacillati</taxon>
        <taxon>Actinomycetota</taxon>
        <taxon>Actinomycetes</taxon>
        <taxon>Micromonosporales</taxon>
        <taxon>Micromonosporaceae</taxon>
        <taxon>Actinoplanes</taxon>
    </lineage>
</organism>
<dbReference type="Gene3D" id="1.20.1720.10">
    <property type="entry name" value="Multidrug resistance protein D"/>
    <property type="match status" value="1"/>
</dbReference>
<evidence type="ECO:0000256" key="3">
    <source>
        <dbReference type="ARBA" id="ARBA00022475"/>
    </source>
</evidence>
<dbReference type="AlphaFoldDB" id="A0A919NA46"/>
<evidence type="ECO:0000256" key="8">
    <source>
        <dbReference type="SAM" id="Phobius"/>
    </source>
</evidence>